<dbReference type="InterPro" id="IPR029044">
    <property type="entry name" value="Nucleotide-diphossugar_trans"/>
</dbReference>
<gene>
    <name evidence="9" type="ORF">GCM10009601_57200</name>
</gene>
<evidence type="ECO:0000256" key="5">
    <source>
        <dbReference type="ARBA" id="ARBA00022944"/>
    </source>
</evidence>
<dbReference type="PANTHER" id="PTHR22916:SF3">
    <property type="entry name" value="UDP-GLCNAC:BETAGAL BETA-1,3-N-ACETYLGLUCOSAMINYLTRANSFERASE-LIKE PROTEIN 1"/>
    <property type="match status" value="1"/>
</dbReference>
<dbReference type="Gene3D" id="3.40.50.11820">
    <property type="match status" value="1"/>
</dbReference>
<dbReference type="Proteomes" id="UP001500973">
    <property type="component" value="Unassembled WGS sequence"/>
</dbReference>
<keyword evidence="6" id="KW-0472">Membrane</keyword>
<feature type="region of interest" description="Disordered" evidence="7">
    <location>
        <begin position="716"/>
        <end position="758"/>
    </location>
</feature>
<dbReference type="Pfam" id="PF00535">
    <property type="entry name" value="Glycos_transf_2"/>
    <property type="match status" value="1"/>
</dbReference>
<comment type="similarity">
    <text evidence="2">Belongs to the CDP-glycerol glycerophosphotransferase family.</text>
</comment>
<evidence type="ECO:0000259" key="8">
    <source>
        <dbReference type="Pfam" id="PF00535"/>
    </source>
</evidence>
<evidence type="ECO:0000256" key="3">
    <source>
        <dbReference type="ARBA" id="ARBA00022475"/>
    </source>
</evidence>
<dbReference type="PANTHER" id="PTHR22916">
    <property type="entry name" value="GLYCOSYLTRANSFERASE"/>
    <property type="match status" value="1"/>
</dbReference>
<evidence type="ECO:0000256" key="2">
    <source>
        <dbReference type="ARBA" id="ARBA00010488"/>
    </source>
</evidence>
<dbReference type="SUPFAM" id="SSF53756">
    <property type="entry name" value="UDP-Glycosyltransferase/glycogen phosphorylase"/>
    <property type="match status" value="1"/>
</dbReference>
<dbReference type="Gene3D" id="3.90.550.10">
    <property type="entry name" value="Spore Coat Polysaccharide Biosynthesis Protein SpsA, Chain A"/>
    <property type="match status" value="1"/>
</dbReference>
<protein>
    <submittedName>
        <fullName evidence="9">Bifunctional glycosyltransferase family 2 protein/CDP-glycerol:glycerophosphate glycerophosphotransferase</fullName>
    </submittedName>
</protein>
<dbReference type="EMBL" id="BAAAIZ010000111">
    <property type="protein sequence ID" value="GAA1433820.1"/>
    <property type="molecule type" value="Genomic_DNA"/>
</dbReference>
<evidence type="ECO:0000313" key="9">
    <source>
        <dbReference type="EMBL" id="GAA1433820.1"/>
    </source>
</evidence>
<dbReference type="InterPro" id="IPR043149">
    <property type="entry name" value="TagF_N"/>
</dbReference>
<dbReference type="InterPro" id="IPR007554">
    <property type="entry name" value="Glycerophosphate_synth"/>
</dbReference>
<organism evidence="9 10">
    <name type="scientific">Streptomyces thermospinosisporus</name>
    <dbReference type="NCBI Taxonomy" id="161482"/>
    <lineage>
        <taxon>Bacteria</taxon>
        <taxon>Bacillati</taxon>
        <taxon>Actinomycetota</taxon>
        <taxon>Actinomycetes</taxon>
        <taxon>Kitasatosporales</taxon>
        <taxon>Streptomycetaceae</taxon>
        <taxon>Streptomyces</taxon>
    </lineage>
</organism>
<keyword evidence="5" id="KW-0777">Teichoic acid biosynthesis</keyword>
<comment type="caution">
    <text evidence="9">The sequence shown here is derived from an EMBL/GenBank/DDBJ whole genome shotgun (WGS) entry which is preliminary data.</text>
</comment>
<evidence type="ECO:0000256" key="6">
    <source>
        <dbReference type="ARBA" id="ARBA00023136"/>
    </source>
</evidence>
<dbReference type="InterPro" id="IPR001173">
    <property type="entry name" value="Glyco_trans_2-like"/>
</dbReference>
<keyword evidence="10" id="KW-1185">Reference proteome</keyword>
<keyword evidence="4" id="KW-0808">Transferase</keyword>
<evidence type="ECO:0000256" key="7">
    <source>
        <dbReference type="SAM" id="MobiDB-lite"/>
    </source>
</evidence>
<accession>A0ABN1Z695</accession>
<evidence type="ECO:0000256" key="4">
    <source>
        <dbReference type="ARBA" id="ARBA00022679"/>
    </source>
</evidence>
<proteinExistence type="inferred from homology"/>
<dbReference type="InterPro" id="IPR043148">
    <property type="entry name" value="TagF_C"/>
</dbReference>
<dbReference type="Gene3D" id="3.40.50.12580">
    <property type="match status" value="1"/>
</dbReference>
<dbReference type="Pfam" id="PF04464">
    <property type="entry name" value="Glyphos_transf"/>
    <property type="match status" value="1"/>
</dbReference>
<sequence length="758" mass="84109">MPRFSVIVPAYQVQAYLPACLESVLSQSCPDLELIAVDDGSPDACGALIEEFAARDPRVRPVHLPENTGPGPARDAGLDRAAGDYVLFLDGDDTLAPDALLAIADRLKETDEPDVLVYDHARVHWSGQAVRNRALSAPLTEHDPAPFRAEDRPGLLNLPAVAWNKACRREFLEGGGFRFPPGCYEDVPWAYSVLMAARTVATLDRVCVHLRQRRVGSLLCTAGERHFDVFGQYDRVFAYMEQRPELAHWRPLLFRRMVGHLTAVYSRRERLPHGSRALFLRRARAHYRRYRAPGVPLPPRERIDHAVVRFGLHRTHRMLRLARALGRGTARLTGLLLGALRSAALRLHYHVQRLLPLRADRAVFASREGHDGDPGALESAFREFAPHIRTAWVVEPKSPHAVPPGPRRLAPGTAAYWTALARSAYLVSDTRFEPGLRKRRGQVLVQTGAGTPLRHRGLDLLDRPAVAPGADADADAERILKDAGRWDYVVSANRHSTLTWERVHPGRYTVLEYGRPCTDRLYTATEADVARLRESLGIPAGAVAILYAPARREHRRTQPRLLDLERVVHRLGPRFVILARIPGPAGPPRPAASGRVLDVSTHPNVASLCLASDALITDYSSLMADYAGLDRPIVLHTPDREAYEEIHGSYLDLAAFPPGVVTHSEDELIDVFTSGHWRGSRSAQLRAAFRARFCPHDDGRVAERVVRRVVFGESEQPSAIPLPERRPAPSAAAAHDRPRLTTVPPQHAAAPRPVAEHV</sequence>
<comment type="subcellular location">
    <subcellularLocation>
        <location evidence="1">Cell membrane</location>
        <topology evidence="1">Peripheral membrane protein</topology>
    </subcellularLocation>
</comment>
<feature type="domain" description="Glycosyltransferase 2-like" evidence="8">
    <location>
        <begin position="5"/>
        <end position="112"/>
    </location>
</feature>
<dbReference type="SUPFAM" id="SSF53448">
    <property type="entry name" value="Nucleotide-diphospho-sugar transferases"/>
    <property type="match status" value="1"/>
</dbReference>
<name>A0ABN1Z695_9ACTN</name>
<reference evidence="9 10" key="1">
    <citation type="journal article" date="2019" name="Int. J. Syst. Evol. Microbiol.">
        <title>The Global Catalogue of Microorganisms (GCM) 10K type strain sequencing project: providing services to taxonomists for standard genome sequencing and annotation.</title>
        <authorList>
            <consortium name="The Broad Institute Genomics Platform"/>
            <consortium name="The Broad Institute Genome Sequencing Center for Infectious Disease"/>
            <person name="Wu L."/>
            <person name="Ma J."/>
        </authorList>
    </citation>
    <scope>NUCLEOTIDE SEQUENCE [LARGE SCALE GENOMIC DNA]</scope>
    <source>
        <strain evidence="9 10">JCM 11756</strain>
    </source>
</reference>
<evidence type="ECO:0000313" key="10">
    <source>
        <dbReference type="Proteomes" id="UP001500973"/>
    </source>
</evidence>
<dbReference type="CDD" id="cd00761">
    <property type="entry name" value="Glyco_tranf_GTA_type"/>
    <property type="match status" value="1"/>
</dbReference>
<dbReference type="RefSeq" id="WP_344016128.1">
    <property type="nucleotide sequence ID" value="NZ_BAAAIZ010000111.1"/>
</dbReference>
<evidence type="ECO:0000256" key="1">
    <source>
        <dbReference type="ARBA" id="ARBA00004202"/>
    </source>
</evidence>
<keyword evidence="3" id="KW-1003">Cell membrane</keyword>